<evidence type="ECO:0000259" key="2">
    <source>
        <dbReference type="Pfam" id="PF05362"/>
    </source>
</evidence>
<gene>
    <name evidence="3" type="ORF">ENU78_00845</name>
</gene>
<dbReference type="AlphaFoldDB" id="A0A7V3ZHA2"/>
<keyword evidence="1" id="KW-0812">Transmembrane</keyword>
<proteinExistence type="predicted"/>
<protein>
    <recommendedName>
        <fullName evidence="2">Lon proteolytic domain-containing protein</fullName>
    </recommendedName>
</protein>
<reference evidence="3" key="1">
    <citation type="journal article" date="2020" name="mSystems">
        <title>Genome- and Community-Level Interaction Insights into Carbon Utilization and Element Cycling Functions of Hydrothermarchaeota in Hydrothermal Sediment.</title>
        <authorList>
            <person name="Zhou Z."/>
            <person name="Liu Y."/>
            <person name="Xu W."/>
            <person name="Pan J."/>
            <person name="Luo Z.H."/>
            <person name="Li M."/>
        </authorList>
    </citation>
    <scope>NUCLEOTIDE SEQUENCE [LARGE SCALE GENOMIC DNA]</scope>
    <source>
        <strain evidence="3">SpSt-70</strain>
    </source>
</reference>
<feature type="transmembrane region" description="Helical" evidence="1">
    <location>
        <begin position="5"/>
        <end position="26"/>
    </location>
</feature>
<dbReference type="PRINTS" id="PR00830">
    <property type="entry name" value="ENDOLAPTASE"/>
</dbReference>
<keyword evidence="1" id="KW-0472">Membrane</keyword>
<dbReference type="GO" id="GO:0004176">
    <property type="term" value="F:ATP-dependent peptidase activity"/>
    <property type="evidence" value="ECO:0007669"/>
    <property type="project" value="InterPro"/>
</dbReference>
<feature type="domain" description="Lon proteolytic" evidence="2">
    <location>
        <begin position="125"/>
        <end position="192"/>
    </location>
</feature>
<dbReference type="Gene3D" id="3.30.230.10">
    <property type="match status" value="1"/>
</dbReference>
<name>A0A7V3ZHA2_DICTH</name>
<dbReference type="InterPro" id="IPR008269">
    <property type="entry name" value="Lon_proteolytic"/>
</dbReference>
<evidence type="ECO:0000313" key="3">
    <source>
        <dbReference type="EMBL" id="HGK22992.1"/>
    </source>
</evidence>
<accession>A0A7V3ZHA2</accession>
<sequence length="203" mass="23953">MQIRIIVIILISILILETLSSFFVYFDEGKVVNVKELFLNMPNDFPSNFYIILLRAKNPHFYSFIYHLFMKNLYFYNRLSKYKLIEFKGFKVRDDIQFYGKSDMLCLMLSFWAYSNRLKFIDDFKIGIIGDVSEEGKVLPVVGIYNKYSVALSEDLNVLILPFQNKKDLNKKKGDLYCIFVNDIEEAKKNLLKFSVPEVVNIR</sequence>
<dbReference type="Pfam" id="PF05362">
    <property type="entry name" value="Lon_C"/>
    <property type="match status" value="1"/>
</dbReference>
<organism evidence="3">
    <name type="scientific">Dictyoglomus thermophilum</name>
    <dbReference type="NCBI Taxonomy" id="14"/>
    <lineage>
        <taxon>Bacteria</taxon>
        <taxon>Pseudomonadati</taxon>
        <taxon>Dictyoglomota</taxon>
        <taxon>Dictyoglomia</taxon>
        <taxon>Dictyoglomales</taxon>
        <taxon>Dictyoglomaceae</taxon>
        <taxon>Dictyoglomus</taxon>
    </lineage>
</organism>
<comment type="caution">
    <text evidence="3">The sequence shown here is derived from an EMBL/GenBank/DDBJ whole genome shotgun (WGS) entry which is preliminary data.</text>
</comment>
<dbReference type="SUPFAM" id="SSF54211">
    <property type="entry name" value="Ribosomal protein S5 domain 2-like"/>
    <property type="match status" value="1"/>
</dbReference>
<dbReference type="RefSeq" id="WP_149123092.1">
    <property type="nucleotide sequence ID" value="NZ_VTFL01000005.1"/>
</dbReference>
<dbReference type="InterPro" id="IPR014721">
    <property type="entry name" value="Ribsml_uS5_D2-typ_fold_subgr"/>
</dbReference>
<dbReference type="GO" id="GO:0006508">
    <property type="term" value="P:proteolysis"/>
    <property type="evidence" value="ECO:0007669"/>
    <property type="project" value="InterPro"/>
</dbReference>
<dbReference type="GO" id="GO:0004252">
    <property type="term" value="F:serine-type endopeptidase activity"/>
    <property type="evidence" value="ECO:0007669"/>
    <property type="project" value="InterPro"/>
</dbReference>
<dbReference type="EMBL" id="DTDV01000005">
    <property type="protein sequence ID" value="HGK22992.1"/>
    <property type="molecule type" value="Genomic_DNA"/>
</dbReference>
<dbReference type="InterPro" id="IPR020568">
    <property type="entry name" value="Ribosomal_Su5_D2-typ_SF"/>
</dbReference>
<evidence type="ECO:0000256" key="1">
    <source>
        <dbReference type="SAM" id="Phobius"/>
    </source>
</evidence>
<keyword evidence="1" id="KW-1133">Transmembrane helix</keyword>